<accession>A0A9X2F9P7</accession>
<dbReference type="AlphaFoldDB" id="A0A9X2F9P7"/>
<dbReference type="Pfam" id="PF13453">
    <property type="entry name" value="Zn_ribbon_TFIIB"/>
    <property type="match status" value="2"/>
</dbReference>
<evidence type="ECO:0000259" key="1">
    <source>
        <dbReference type="Pfam" id="PF13453"/>
    </source>
</evidence>
<name>A0A9X2F9P7_9BACT</name>
<proteinExistence type="predicted"/>
<sequence>MKCPRDGAELTTVRIGDVEIDKCHHCDGLWFDQGELDRVRKLDRTEVEERLEQQYGSPEVAAGEVKGYMRCPRCSEGRLQEFTYTYGNRVRIDRCNECLGMWVDDKELDAILGEQKQLEKLADDSKLKAFMRAMSNLLTSR</sequence>
<gene>
    <name evidence="2" type="ORF">NG895_00300</name>
</gene>
<organism evidence="2 3">
    <name type="scientific">Aeoliella straminimaris</name>
    <dbReference type="NCBI Taxonomy" id="2954799"/>
    <lineage>
        <taxon>Bacteria</taxon>
        <taxon>Pseudomonadati</taxon>
        <taxon>Planctomycetota</taxon>
        <taxon>Planctomycetia</taxon>
        <taxon>Pirellulales</taxon>
        <taxon>Lacipirellulaceae</taxon>
        <taxon>Aeoliella</taxon>
    </lineage>
</organism>
<reference evidence="2" key="1">
    <citation type="submission" date="2022-06" db="EMBL/GenBank/DDBJ databases">
        <title>Aeoliella straminimaris, a novel planctomycete from sediments.</title>
        <authorList>
            <person name="Vitorino I.R."/>
            <person name="Lage O.M."/>
        </authorList>
    </citation>
    <scope>NUCLEOTIDE SEQUENCE</scope>
    <source>
        <strain evidence="2">ICT_H6.2</strain>
    </source>
</reference>
<protein>
    <submittedName>
        <fullName evidence="2">Zf-TFIIB domain-containing protein</fullName>
    </submittedName>
</protein>
<keyword evidence="3" id="KW-1185">Reference proteome</keyword>
<dbReference type="InterPro" id="IPR027392">
    <property type="entry name" value="TF_Znf"/>
</dbReference>
<evidence type="ECO:0000313" key="3">
    <source>
        <dbReference type="Proteomes" id="UP001155241"/>
    </source>
</evidence>
<comment type="caution">
    <text evidence="2">The sequence shown here is derived from an EMBL/GenBank/DDBJ whole genome shotgun (WGS) entry which is preliminary data.</text>
</comment>
<dbReference type="EMBL" id="JAMXLR010000003">
    <property type="protein sequence ID" value="MCO6042334.1"/>
    <property type="molecule type" value="Genomic_DNA"/>
</dbReference>
<dbReference type="RefSeq" id="WP_252850436.1">
    <property type="nucleotide sequence ID" value="NZ_JAMXLR010000003.1"/>
</dbReference>
<evidence type="ECO:0000313" key="2">
    <source>
        <dbReference type="EMBL" id="MCO6042334.1"/>
    </source>
</evidence>
<dbReference type="Proteomes" id="UP001155241">
    <property type="component" value="Unassembled WGS sequence"/>
</dbReference>
<feature type="domain" description="Transcription factor zinc-finger" evidence="1">
    <location>
        <begin position="70"/>
        <end position="112"/>
    </location>
</feature>
<feature type="domain" description="Transcription factor zinc-finger" evidence="1">
    <location>
        <begin position="2"/>
        <end position="39"/>
    </location>
</feature>